<dbReference type="InterPro" id="IPR044150">
    <property type="entry name" value="HDAC_classIV"/>
</dbReference>
<dbReference type="InterPro" id="IPR023696">
    <property type="entry name" value="Ureohydrolase_dom_sf"/>
</dbReference>
<dbReference type="RefSeq" id="WP_081149751.1">
    <property type="nucleotide sequence ID" value="NZ_LVYD01000052.1"/>
</dbReference>
<proteinExistence type="inferred from homology"/>
<dbReference type="SUPFAM" id="SSF52768">
    <property type="entry name" value="Arginase/deacetylase"/>
    <property type="match status" value="1"/>
</dbReference>
<dbReference type="InterPro" id="IPR023801">
    <property type="entry name" value="His_deacetylse_dom"/>
</dbReference>
<dbReference type="GO" id="GO:0004407">
    <property type="term" value="F:histone deacetylase activity"/>
    <property type="evidence" value="ECO:0007669"/>
    <property type="project" value="InterPro"/>
</dbReference>
<dbReference type="AlphaFoldDB" id="A0A1V9FUU3"/>
<dbReference type="InterPro" id="IPR037138">
    <property type="entry name" value="His_deacetylse_dom_sf"/>
</dbReference>
<comment type="caution">
    <text evidence="4">The sequence shown here is derived from an EMBL/GenBank/DDBJ whole genome shotgun (WGS) entry which is preliminary data.</text>
</comment>
<sequence length="307" mass="34580">MSFTPPLLKIAFDPIYAHPLPEGHRFPMLKYELIPEQLLYEGTITSHNLFTPSACEDEVVLWTHDAAYIQKLHQQTLSAREQRHIGFPQSPQLTRREFVIAQGTIDCCHYALVHGVALNVAGGTHHAFADRGEGFCLLNDFAVAANYLLKKGLAHKILIIDLDVHQGNGTASLFEHEPRVFTFSMHGAHNYPFHKEKSDLDIALNDGTEDGLYLSLLRNTLDSLLEQVKPDFAFYLSGVDILWTDKFGKLKISMEGCRQRDEMVFTKLKQQHIPCVVAMGGGYSPDIKTIVEAHCNTFRVAKDIYSL</sequence>
<evidence type="ECO:0000256" key="1">
    <source>
        <dbReference type="ARBA" id="ARBA00005947"/>
    </source>
</evidence>
<evidence type="ECO:0000313" key="5">
    <source>
        <dbReference type="Proteomes" id="UP000192796"/>
    </source>
</evidence>
<gene>
    <name evidence="4" type="ORF">A3860_29635</name>
</gene>
<dbReference type="PRINTS" id="PR01270">
    <property type="entry name" value="HDASUPER"/>
</dbReference>
<dbReference type="Pfam" id="PF00850">
    <property type="entry name" value="Hist_deacetyl"/>
    <property type="match status" value="1"/>
</dbReference>
<dbReference type="Proteomes" id="UP000192796">
    <property type="component" value="Unassembled WGS sequence"/>
</dbReference>
<feature type="domain" description="Histone deacetylase" evidence="3">
    <location>
        <begin position="27"/>
        <end position="295"/>
    </location>
</feature>
<organism evidence="4 5">
    <name type="scientific">Niastella vici</name>
    <dbReference type="NCBI Taxonomy" id="1703345"/>
    <lineage>
        <taxon>Bacteria</taxon>
        <taxon>Pseudomonadati</taxon>
        <taxon>Bacteroidota</taxon>
        <taxon>Chitinophagia</taxon>
        <taxon>Chitinophagales</taxon>
        <taxon>Chitinophagaceae</taxon>
        <taxon>Niastella</taxon>
    </lineage>
</organism>
<keyword evidence="5" id="KW-1185">Reference proteome</keyword>
<evidence type="ECO:0000313" key="4">
    <source>
        <dbReference type="EMBL" id="OQP62114.1"/>
    </source>
</evidence>
<dbReference type="InterPro" id="IPR000286">
    <property type="entry name" value="HDACs"/>
</dbReference>
<dbReference type="GO" id="GO:0016787">
    <property type="term" value="F:hydrolase activity"/>
    <property type="evidence" value="ECO:0007669"/>
    <property type="project" value="UniProtKB-KW"/>
</dbReference>
<dbReference type="PANTHER" id="PTHR10625">
    <property type="entry name" value="HISTONE DEACETYLASE HDAC1-RELATED"/>
    <property type="match status" value="1"/>
</dbReference>
<dbReference type="PANTHER" id="PTHR10625:SF19">
    <property type="entry name" value="HISTONE DEACETYLASE 12"/>
    <property type="match status" value="1"/>
</dbReference>
<dbReference type="EMBL" id="LVYD01000052">
    <property type="protein sequence ID" value="OQP62114.1"/>
    <property type="molecule type" value="Genomic_DNA"/>
</dbReference>
<evidence type="ECO:0000256" key="2">
    <source>
        <dbReference type="ARBA" id="ARBA00022801"/>
    </source>
</evidence>
<comment type="similarity">
    <text evidence="1">Belongs to the histone deacetylase family.</text>
</comment>
<protein>
    <submittedName>
        <fullName evidence="4">Deacetylase</fullName>
    </submittedName>
</protein>
<evidence type="ECO:0000259" key="3">
    <source>
        <dbReference type="Pfam" id="PF00850"/>
    </source>
</evidence>
<name>A0A1V9FUU3_9BACT</name>
<dbReference type="CDD" id="cd09993">
    <property type="entry name" value="HDAC_classIV"/>
    <property type="match status" value="1"/>
</dbReference>
<keyword evidence="2" id="KW-0378">Hydrolase</keyword>
<reference evidence="4 5" key="1">
    <citation type="submission" date="2016-03" db="EMBL/GenBank/DDBJ databases">
        <title>Niastella vici sp. nov., isolated from farmland soil.</title>
        <authorList>
            <person name="Chen L."/>
            <person name="Wang D."/>
            <person name="Yang S."/>
            <person name="Wang G."/>
        </authorList>
    </citation>
    <scope>NUCLEOTIDE SEQUENCE [LARGE SCALE GENOMIC DNA]</scope>
    <source>
        <strain evidence="4 5">DJ57</strain>
    </source>
</reference>
<dbReference type="Gene3D" id="3.40.800.20">
    <property type="entry name" value="Histone deacetylase domain"/>
    <property type="match status" value="1"/>
</dbReference>
<accession>A0A1V9FUU3</accession>
<dbReference type="GO" id="GO:0040029">
    <property type="term" value="P:epigenetic regulation of gene expression"/>
    <property type="evidence" value="ECO:0007669"/>
    <property type="project" value="TreeGrafter"/>
</dbReference>
<dbReference type="OrthoDB" id="9808367at2"/>
<dbReference type="STRING" id="1703345.A3860_29635"/>